<feature type="region of interest" description="Disordered" evidence="1">
    <location>
        <begin position="1"/>
        <end position="28"/>
    </location>
</feature>
<evidence type="ECO:0008006" key="5">
    <source>
        <dbReference type="Google" id="ProtNLM"/>
    </source>
</evidence>
<dbReference type="Pfam" id="PF07676">
    <property type="entry name" value="PD40"/>
    <property type="match status" value="2"/>
</dbReference>
<organism evidence="3 4">
    <name type="scientific">Ktedonosporobacter rubrisoli</name>
    <dbReference type="NCBI Taxonomy" id="2509675"/>
    <lineage>
        <taxon>Bacteria</taxon>
        <taxon>Bacillati</taxon>
        <taxon>Chloroflexota</taxon>
        <taxon>Ktedonobacteria</taxon>
        <taxon>Ktedonobacterales</taxon>
        <taxon>Ktedonosporobacteraceae</taxon>
        <taxon>Ktedonosporobacter</taxon>
    </lineage>
</organism>
<dbReference type="KEGG" id="kbs:EPA93_25440"/>
<feature type="compositionally biased region" description="Polar residues" evidence="1">
    <location>
        <begin position="70"/>
        <end position="79"/>
    </location>
</feature>
<dbReference type="EMBL" id="CP035758">
    <property type="protein sequence ID" value="QBD79141.1"/>
    <property type="molecule type" value="Genomic_DNA"/>
</dbReference>
<dbReference type="InterPro" id="IPR011042">
    <property type="entry name" value="6-blade_b-propeller_TolB-like"/>
</dbReference>
<keyword evidence="2" id="KW-0472">Membrane</keyword>
<keyword evidence="2" id="KW-0812">Transmembrane</keyword>
<feature type="transmembrane region" description="Helical" evidence="2">
    <location>
        <begin position="33"/>
        <end position="53"/>
    </location>
</feature>
<dbReference type="Proteomes" id="UP000290365">
    <property type="component" value="Chromosome"/>
</dbReference>
<dbReference type="SUPFAM" id="SSF82171">
    <property type="entry name" value="DPP6 N-terminal domain-like"/>
    <property type="match status" value="1"/>
</dbReference>
<protein>
    <recommendedName>
        <fullName evidence="5">Dipeptidylpeptidase IV N-terminal domain-containing protein</fullName>
    </recommendedName>
</protein>
<accession>A0A4V0YZB5</accession>
<dbReference type="InterPro" id="IPR011659">
    <property type="entry name" value="WD40"/>
</dbReference>
<evidence type="ECO:0000256" key="2">
    <source>
        <dbReference type="SAM" id="Phobius"/>
    </source>
</evidence>
<dbReference type="Gene3D" id="2.120.10.30">
    <property type="entry name" value="TolB, C-terminal domain"/>
    <property type="match status" value="1"/>
</dbReference>
<name>A0A4V0YZB5_KTERU</name>
<dbReference type="AlphaFoldDB" id="A0A4V0YZB5"/>
<proteinExistence type="predicted"/>
<dbReference type="RefSeq" id="WP_129890194.1">
    <property type="nucleotide sequence ID" value="NZ_CP035758.1"/>
</dbReference>
<dbReference type="OrthoDB" id="156152at2"/>
<keyword evidence="2" id="KW-1133">Transmembrane helix</keyword>
<evidence type="ECO:0000313" key="4">
    <source>
        <dbReference type="Proteomes" id="UP000290365"/>
    </source>
</evidence>
<feature type="compositionally biased region" description="Polar residues" evidence="1">
    <location>
        <begin position="1"/>
        <end position="10"/>
    </location>
</feature>
<feature type="region of interest" description="Disordered" evidence="1">
    <location>
        <begin position="70"/>
        <end position="92"/>
    </location>
</feature>
<evidence type="ECO:0000256" key="1">
    <source>
        <dbReference type="SAM" id="MobiDB-lite"/>
    </source>
</evidence>
<evidence type="ECO:0000313" key="3">
    <source>
        <dbReference type="EMBL" id="QBD79141.1"/>
    </source>
</evidence>
<reference evidence="3 4" key="1">
    <citation type="submission" date="2019-01" db="EMBL/GenBank/DDBJ databases">
        <title>Ktedonosporobacter rubrisoli SCAWS-G2.</title>
        <authorList>
            <person name="Huang Y."/>
            <person name="Yan B."/>
        </authorList>
    </citation>
    <scope>NUCLEOTIDE SEQUENCE [LARGE SCALE GENOMIC DNA]</scope>
    <source>
        <strain evidence="3 4">SCAWS-G2</strain>
    </source>
</reference>
<gene>
    <name evidence="3" type="ORF">EPA93_25440</name>
</gene>
<sequence length="480" mass="51775">MTQQVSSPPEKSQKKFISQPLPRRDSQLPKKSGVISLLVIVGLLLILFTALIIRNLPQAIVQPDGQQTLASAGNSQEADSNGEGPLEIPGKTGIAPLELSSGRYVLYEQEDALYLASVAGDEPPQLLSTPGYVYNRATPPILTPAGQVIYSGNGLWITDLSGRTPKKIANVDNGQVVTSMVLSKDGSTIAWSSEPSNGNGTVNLYAGPLMSSSLIYQHSADDCPCFRVFSFLDSPGQKDDTTTLLLTDDRGDHHAVQYGLWTLKLTDNTAAEPEQILSEETPQTPLEIAPNTNTLLYSSYAGTVPAPSDGSVPDDIAELNYANSLFMAPIDGQELTARDSHVLLPEQHELSNSAEYHWVTTPQFSPDGRTLTYVVFSSDAQMPFRRHSALYTAQIKGSGKQLKISSPQVLAVTTARFVELGPWLDNHTLTFYADNAIYALDVNTGAVATIAQTKSYARIVAMLNLDTLATPTPQPQGQQS</sequence>
<keyword evidence="4" id="KW-1185">Reference proteome</keyword>